<dbReference type="EMBL" id="SCHC01000460">
    <property type="protein sequence ID" value="TBW69113.1"/>
    <property type="molecule type" value="Genomic_DNA"/>
</dbReference>
<proteinExistence type="predicted"/>
<feature type="non-terminal residue" evidence="2">
    <location>
        <position position="1"/>
    </location>
</feature>
<dbReference type="Proteomes" id="UP000291949">
    <property type="component" value="Unassembled WGS sequence"/>
</dbReference>
<evidence type="ECO:0000259" key="1">
    <source>
        <dbReference type="Pfam" id="PF10079"/>
    </source>
</evidence>
<dbReference type="RefSeq" id="WP_154812362.1">
    <property type="nucleotide sequence ID" value="NZ_SCHC01000460.1"/>
</dbReference>
<feature type="non-terminal residue" evidence="2">
    <location>
        <position position="148"/>
    </location>
</feature>
<organism evidence="2 3">
    <name type="scientific">Staphylococcus capitis</name>
    <dbReference type="NCBI Taxonomy" id="29388"/>
    <lineage>
        <taxon>Bacteria</taxon>
        <taxon>Bacillati</taxon>
        <taxon>Bacillota</taxon>
        <taxon>Bacilli</taxon>
        <taxon>Bacillales</taxon>
        <taxon>Staphylococcaceae</taxon>
        <taxon>Staphylococcus</taxon>
    </lineage>
</organism>
<sequence length="148" mass="17558">YDTWSNMFKALVHEVFKVYGVLFIDAQYEPLRKLERPILKDMLRKHNDINKAFHQKQRETENNKLSKMIVTDTNVHLFLHQDNMRQLLTEENGIYKLSKSEVTYREDELLDLIEQNPAQFSNNVVTRPVMEEWLFNTVAFIGGPSEIK</sequence>
<feature type="domain" description="Bacillithiol biosynthesis BshC N-terminal Rossmann-like" evidence="1">
    <location>
        <begin position="2"/>
        <end position="148"/>
    </location>
</feature>
<evidence type="ECO:0000313" key="3">
    <source>
        <dbReference type="Proteomes" id="UP000291949"/>
    </source>
</evidence>
<name>A0A7Z7YT18_STACP</name>
<comment type="caution">
    <text evidence="2">The sequence shown here is derived from an EMBL/GenBank/DDBJ whole genome shotgun (WGS) entry which is preliminary data.</text>
</comment>
<dbReference type="AlphaFoldDB" id="A0A7Z7YT18"/>
<dbReference type="InterPro" id="IPR055398">
    <property type="entry name" value="Rossmann-like_BshC"/>
</dbReference>
<protein>
    <submittedName>
        <fullName evidence="2">Bacillithiol biosynthesis BshC</fullName>
    </submittedName>
</protein>
<accession>A0A7Z7YT18</accession>
<reference evidence="2 3" key="1">
    <citation type="journal article" date="2019" name="Sci. Transl. Med.">
        <title>Quorum sensing between bacterial species on the skin protects against epidermal injury in atopic dermatitis.</title>
        <authorList>
            <person name="Williams M.R."/>
        </authorList>
    </citation>
    <scope>NUCLEOTIDE SEQUENCE [LARGE SCALE GENOMIC DNA]</scope>
    <source>
        <strain evidence="2 3">H8</strain>
    </source>
</reference>
<evidence type="ECO:0000313" key="2">
    <source>
        <dbReference type="EMBL" id="TBW69113.1"/>
    </source>
</evidence>
<gene>
    <name evidence="2" type="primary">bshC</name>
    <name evidence="2" type="ORF">EQ811_15010</name>
</gene>
<dbReference type="Pfam" id="PF10079">
    <property type="entry name" value="Rossmann-like_BshC"/>
    <property type="match status" value="1"/>
</dbReference>